<accession>A0AAN8A451</accession>
<evidence type="ECO:0000256" key="1">
    <source>
        <dbReference type="SAM" id="Phobius"/>
    </source>
</evidence>
<name>A0AAN8A451_9PEZI</name>
<keyword evidence="1" id="KW-0812">Transmembrane</keyword>
<dbReference type="AlphaFoldDB" id="A0AAN8A451"/>
<dbReference type="EMBL" id="JAVRQU010000004">
    <property type="protein sequence ID" value="KAK5703859.1"/>
    <property type="molecule type" value="Genomic_DNA"/>
</dbReference>
<sequence length="972" mass="111738">METEPRRIARLQREGHSESNARQIDYMTTELADFGTPFVRALTPVLGIHIYEFIFNHLPWWTPGKRLRLVIQILVWIGYWIPETYSVIVTYLFADFLAWKAWDEPKGPQPVTIRSLSQVAIFVITAIGTSRDITGFFTAMHQLIRPALYADQLLNSTIASTEHLLPNIFHWLGLVYLISLWKWSLLLAVFIPLMAQVHMLSLRSKSGALAARALLIAPRYIFTVMVILPGAYIWCFRQALKIPFWSFHRYIRQRWQRRTNRLARITYAYSVLEPGEIRVLEVDRIEGEIECRLIHTRLSEAEHYDAISYTWGGDEPAHDLIVEGCLLTVGTNAFELLQDRATSEETRRLWLDCICINQVDLREKEAQIPLMPKIYEGANRTIVFLNNEPDAEQVLSLLLDLEDRPWLIDMPQDVPDRLRSWVEYQQKQRPLRFSMLEALDFRFRALAHLLVNEWFCRMWIFQEVIFSKRIHIRAGGIWIDWELFTTVMKLLSDPDTYTLVGRDTLYTWMHESVDVLRTDSLFPRLWGGAQSQAQSQELGMHVLRQSFFLAHARDDEKRRRENALARPPLSRVLSTLAAAKATNPRDMVYALLNVCEEAGQTGFTPNYNLSSSQTYVKFAHRWIFTRELPGVLQHAGIGHGRNIDVASWVPDWTCLDVTSPLRNRGYGAGVRNSCVNGPPANEPGFRRSYEDGDEPDVNMQLVSPRILSMKGSLVDIIEKMTDNAFSVLNFDGLFTHRESEVERSKEVDAQNLAETLPEEYKGGSRHGNQSRGEAFWRCLVGDAAVVPLRTTTAHNPAQLGLSTYSFDLKYERPAPQAYEELFEAECVRRTKIFPRLRPRKWLPPKKDLNTYLRGVVRDGHVPRLDESSLENGAPNEPLVVLKDRRFTEAFASTAVGRKFAITEDRKMALVPRETLCGDVVCVFVGMEVPYLLRQVPTTSTRREFQLVGECYVHGIMDGEAFESGVEEYILLV</sequence>
<organism evidence="3 4">
    <name type="scientific">Elasticomyces elasticus</name>
    <dbReference type="NCBI Taxonomy" id="574655"/>
    <lineage>
        <taxon>Eukaryota</taxon>
        <taxon>Fungi</taxon>
        <taxon>Dikarya</taxon>
        <taxon>Ascomycota</taxon>
        <taxon>Pezizomycotina</taxon>
        <taxon>Dothideomycetes</taxon>
        <taxon>Dothideomycetidae</taxon>
        <taxon>Mycosphaerellales</taxon>
        <taxon>Teratosphaeriaceae</taxon>
        <taxon>Elasticomyces</taxon>
    </lineage>
</organism>
<keyword evidence="1" id="KW-1133">Transmembrane helix</keyword>
<feature type="transmembrane region" description="Helical" evidence="1">
    <location>
        <begin position="168"/>
        <end position="193"/>
    </location>
</feature>
<dbReference type="Proteomes" id="UP001310594">
    <property type="component" value="Unassembled WGS sequence"/>
</dbReference>
<dbReference type="Pfam" id="PF26639">
    <property type="entry name" value="Het-6_barrel"/>
    <property type="match status" value="1"/>
</dbReference>
<dbReference type="InterPro" id="IPR052895">
    <property type="entry name" value="HetReg/Transcr_Mod"/>
</dbReference>
<dbReference type="Pfam" id="PF06985">
    <property type="entry name" value="HET"/>
    <property type="match status" value="1"/>
</dbReference>
<dbReference type="PANTHER" id="PTHR24148:SF73">
    <property type="entry name" value="HET DOMAIN PROTEIN (AFU_ORTHOLOGUE AFUA_8G01020)"/>
    <property type="match status" value="1"/>
</dbReference>
<comment type="caution">
    <text evidence="3">The sequence shown here is derived from an EMBL/GenBank/DDBJ whole genome shotgun (WGS) entry which is preliminary data.</text>
</comment>
<protein>
    <recommendedName>
        <fullName evidence="2">Heterokaryon incompatibility domain-containing protein</fullName>
    </recommendedName>
</protein>
<reference evidence="3" key="1">
    <citation type="submission" date="2023-08" db="EMBL/GenBank/DDBJ databases">
        <title>Black Yeasts Isolated from many extreme environments.</title>
        <authorList>
            <person name="Coleine C."/>
            <person name="Stajich J.E."/>
            <person name="Selbmann L."/>
        </authorList>
    </citation>
    <scope>NUCLEOTIDE SEQUENCE</scope>
    <source>
        <strain evidence="3">CCFEE 5810</strain>
    </source>
</reference>
<evidence type="ECO:0000313" key="3">
    <source>
        <dbReference type="EMBL" id="KAK5703859.1"/>
    </source>
</evidence>
<dbReference type="PANTHER" id="PTHR24148">
    <property type="entry name" value="ANKYRIN REPEAT DOMAIN-CONTAINING PROTEIN 39 HOMOLOG-RELATED"/>
    <property type="match status" value="1"/>
</dbReference>
<evidence type="ECO:0000313" key="4">
    <source>
        <dbReference type="Proteomes" id="UP001310594"/>
    </source>
</evidence>
<evidence type="ECO:0000259" key="2">
    <source>
        <dbReference type="Pfam" id="PF06985"/>
    </source>
</evidence>
<gene>
    <name evidence="3" type="ORF">LTR97_002872</name>
</gene>
<feature type="domain" description="Heterokaryon incompatibility" evidence="2">
    <location>
        <begin position="304"/>
        <end position="463"/>
    </location>
</feature>
<proteinExistence type="predicted"/>
<dbReference type="InterPro" id="IPR010730">
    <property type="entry name" value="HET"/>
</dbReference>
<feature type="transmembrane region" description="Helical" evidence="1">
    <location>
        <begin position="213"/>
        <end position="234"/>
    </location>
</feature>
<keyword evidence="1" id="KW-0472">Membrane</keyword>
<feature type="transmembrane region" description="Helical" evidence="1">
    <location>
        <begin position="73"/>
        <end position="94"/>
    </location>
</feature>